<evidence type="ECO:0000313" key="6">
    <source>
        <dbReference type="Proteomes" id="UP000830401"/>
    </source>
</evidence>
<evidence type="ECO:0000256" key="1">
    <source>
        <dbReference type="ARBA" id="ARBA00022553"/>
    </source>
</evidence>
<dbReference type="EC" id="3.1.3.1" evidence="5"/>
<dbReference type="PANTHER" id="PTHR11596">
    <property type="entry name" value="ALKALINE PHOSPHATASE"/>
    <property type="match status" value="1"/>
</dbReference>
<keyword evidence="6" id="KW-1185">Reference proteome</keyword>
<dbReference type="EMBL" id="CP095065">
    <property type="protein sequence ID" value="UOQ69398.1"/>
    <property type="molecule type" value="Genomic_DNA"/>
</dbReference>
<dbReference type="Pfam" id="PF00245">
    <property type="entry name" value="Alk_phosphatase"/>
    <property type="match status" value="1"/>
</dbReference>
<dbReference type="InterPro" id="IPR017850">
    <property type="entry name" value="Alkaline_phosphatase_core_sf"/>
</dbReference>
<feature type="compositionally biased region" description="Low complexity" evidence="3">
    <location>
        <begin position="162"/>
        <end position="182"/>
    </location>
</feature>
<keyword evidence="5" id="KW-0378">Hydrolase</keyword>
<feature type="chain" id="PRO_5045621668" evidence="4">
    <location>
        <begin position="24"/>
        <end position="208"/>
    </location>
</feature>
<organism evidence="5 6">
    <name type="scientific">Hymenobacter volaticus</name>
    <dbReference type="NCBI Taxonomy" id="2932254"/>
    <lineage>
        <taxon>Bacteria</taxon>
        <taxon>Pseudomonadati</taxon>
        <taxon>Bacteroidota</taxon>
        <taxon>Cytophagia</taxon>
        <taxon>Cytophagales</taxon>
        <taxon>Hymenobacteraceae</taxon>
        <taxon>Hymenobacter</taxon>
    </lineage>
</organism>
<feature type="region of interest" description="Disordered" evidence="3">
    <location>
        <begin position="144"/>
        <end position="196"/>
    </location>
</feature>
<sequence>MNAKRLLSAGLLLSAMGAGPAQAQTPNTNVIMYIGDGFGLAPKTAARMAMGQGRDGKRFNTDANFQVLALDKLKYNATVTTHSLNSWITDSAPGASVYACGKRGKQDNEVISLDPATGQSIETILEAAKKQGYAVGIVSTARITHATPPPSPAISGFATSKTTLPPSTSPLLSRSTRPSSTPAPRPRSATRRRATGCCLPPKSAWMWT</sequence>
<dbReference type="PANTHER" id="PTHR11596:SF5">
    <property type="entry name" value="ALKALINE PHOSPHATASE"/>
    <property type="match status" value="1"/>
</dbReference>
<dbReference type="Gene3D" id="3.40.720.10">
    <property type="entry name" value="Alkaline Phosphatase, subunit A"/>
    <property type="match status" value="1"/>
</dbReference>
<evidence type="ECO:0000256" key="2">
    <source>
        <dbReference type="RuleBase" id="RU003946"/>
    </source>
</evidence>
<keyword evidence="4" id="KW-0732">Signal</keyword>
<keyword evidence="1" id="KW-0597">Phosphoprotein</keyword>
<accession>A0ABY4GEY3</accession>
<feature type="signal peptide" evidence="4">
    <location>
        <begin position="1"/>
        <end position="23"/>
    </location>
</feature>
<evidence type="ECO:0000256" key="4">
    <source>
        <dbReference type="SAM" id="SignalP"/>
    </source>
</evidence>
<reference evidence="5" key="1">
    <citation type="submission" date="2022-04" db="EMBL/GenBank/DDBJ databases">
        <title>Hymenobacter sp. isolated from the air.</title>
        <authorList>
            <person name="Won M."/>
            <person name="Lee C.-M."/>
            <person name="Woen H.-Y."/>
            <person name="Kwon S.-W."/>
        </authorList>
    </citation>
    <scope>NUCLEOTIDE SEQUENCE</scope>
    <source>
        <strain evidence="5">5420S-77</strain>
        <plasmid evidence="5">unnamed4</plasmid>
    </source>
</reference>
<protein>
    <submittedName>
        <fullName evidence="5">Alkaline phosphatase</fullName>
        <ecNumber evidence="5">3.1.3.1</ecNumber>
    </submittedName>
</protein>
<dbReference type="InterPro" id="IPR001952">
    <property type="entry name" value="Alkaline_phosphatase"/>
</dbReference>
<proteinExistence type="inferred from homology"/>
<dbReference type="GO" id="GO:0004035">
    <property type="term" value="F:alkaline phosphatase activity"/>
    <property type="evidence" value="ECO:0007669"/>
    <property type="project" value="UniProtKB-EC"/>
</dbReference>
<dbReference type="SUPFAM" id="SSF53649">
    <property type="entry name" value="Alkaline phosphatase-like"/>
    <property type="match status" value="1"/>
</dbReference>
<evidence type="ECO:0000256" key="3">
    <source>
        <dbReference type="SAM" id="MobiDB-lite"/>
    </source>
</evidence>
<gene>
    <name evidence="5" type="ORF">MUN86_27300</name>
</gene>
<geneLocation type="plasmid" evidence="5 6">
    <name>unnamed4</name>
</geneLocation>
<dbReference type="RefSeq" id="WP_245127148.1">
    <property type="nucleotide sequence ID" value="NZ_CP095065.1"/>
</dbReference>
<keyword evidence="5" id="KW-0614">Plasmid</keyword>
<evidence type="ECO:0000313" key="5">
    <source>
        <dbReference type="EMBL" id="UOQ69398.1"/>
    </source>
</evidence>
<comment type="similarity">
    <text evidence="2">Belongs to the alkaline phosphatase family.</text>
</comment>
<name>A0ABY4GEY3_9BACT</name>
<dbReference type="PRINTS" id="PR00113">
    <property type="entry name" value="ALKPHPHTASE"/>
</dbReference>
<dbReference type="Proteomes" id="UP000830401">
    <property type="component" value="Plasmid unnamed4"/>
</dbReference>